<dbReference type="AlphaFoldDB" id="A0AAN6GKS2"/>
<sequence length="545" mass="61151">MASQKSKEVPALEKFDQIVAISQDSINANLKVRFNTYKSLSKFKVDSDDDDGTGIDSTMRPPTVRLYVPDDPRKARFFLHFDKGTFSYRARPSPEVKKKELFTHSMDNWTLAFMATLSQHRRKANEAPGLIPDKVLAQLDNPGSYSLTQIILDLTTSSVVNFDLDACVTPGLNLLDKEENKARTYLRNFMNDYIDTIAKEGHTIVGSALTKDRDGLMTKSTASLPPVYLKTQTMRANQNEVDNGGNDAFLFCELLAHRPTNPESFGPLEGWKQWVKAPASGTMVIAHRSIWNGYFVERLRFFIPEMIDLLGTVNNWLSIPLSEPVQSDKSLPWKIGAVCPTANGVTPQWNSISELCSYQWSYEIKSKRTEVIDWGRDIDHTSAAVHGVLIQTQIVPNTNQIVVFVRLITAERNVSDKDVIFTHVGSDKLRSCSVEFTVKFPLETVEDGALGFGKPVIKVLQKDVHCYEGEMGWFSNDINPQRELADRIVGFIESRLASNDFLDKLSKGIKNQAMFQFSGGRTFMFKDPSFNGDGDLTAALTFRGS</sequence>
<accession>A0AAN6GKS2</accession>
<protein>
    <submittedName>
        <fullName evidence="1">Uncharacterized protein</fullName>
    </submittedName>
</protein>
<organism evidence="1 2">
    <name type="scientific">Tilletia horrida</name>
    <dbReference type="NCBI Taxonomy" id="155126"/>
    <lineage>
        <taxon>Eukaryota</taxon>
        <taxon>Fungi</taxon>
        <taxon>Dikarya</taxon>
        <taxon>Basidiomycota</taxon>
        <taxon>Ustilaginomycotina</taxon>
        <taxon>Exobasidiomycetes</taxon>
        <taxon>Tilletiales</taxon>
        <taxon>Tilletiaceae</taxon>
        <taxon>Tilletia</taxon>
    </lineage>
</organism>
<dbReference type="Proteomes" id="UP001176517">
    <property type="component" value="Unassembled WGS sequence"/>
</dbReference>
<proteinExistence type="predicted"/>
<name>A0AAN6GKS2_9BASI</name>
<keyword evidence="2" id="KW-1185">Reference proteome</keyword>
<gene>
    <name evidence="1" type="ORF">OC846_006590</name>
</gene>
<dbReference type="EMBL" id="JAPDMZ010000427">
    <property type="protein sequence ID" value="KAK0542921.1"/>
    <property type="molecule type" value="Genomic_DNA"/>
</dbReference>
<evidence type="ECO:0000313" key="2">
    <source>
        <dbReference type="Proteomes" id="UP001176517"/>
    </source>
</evidence>
<comment type="caution">
    <text evidence="1">The sequence shown here is derived from an EMBL/GenBank/DDBJ whole genome shotgun (WGS) entry which is preliminary data.</text>
</comment>
<reference evidence="1" key="1">
    <citation type="journal article" date="2023" name="PhytoFront">
        <title>Draft Genome Resources of Seven Strains of Tilletia horrida, Causal Agent of Kernel Smut of Rice.</title>
        <authorList>
            <person name="Khanal S."/>
            <person name="Antony Babu S."/>
            <person name="Zhou X.G."/>
        </authorList>
    </citation>
    <scope>NUCLEOTIDE SEQUENCE</scope>
    <source>
        <strain evidence="1">TX6</strain>
    </source>
</reference>
<evidence type="ECO:0000313" key="1">
    <source>
        <dbReference type="EMBL" id="KAK0542921.1"/>
    </source>
</evidence>